<dbReference type="Gene3D" id="3.40.1710.10">
    <property type="entry name" value="abc type-2 transporter like domain"/>
    <property type="match status" value="1"/>
</dbReference>
<feature type="transmembrane region" description="Helical" evidence="5">
    <location>
        <begin position="308"/>
        <end position="333"/>
    </location>
</feature>
<feature type="transmembrane region" description="Helical" evidence="5">
    <location>
        <begin position="284"/>
        <end position="301"/>
    </location>
</feature>
<name>A0A941DYF9_9BACI</name>
<evidence type="ECO:0000256" key="3">
    <source>
        <dbReference type="ARBA" id="ARBA00022989"/>
    </source>
</evidence>
<dbReference type="AlphaFoldDB" id="A0A941DYF9"/>
<feature type="transmembrane region" description="Helical" evidence="5">
    <location>
        <begin position="16"/>
        <end position="37"/>
    </location>
</feature>
<keyword evidence="4 5" id="KW-0472">Membrane</keyword>
<evidence type="ECO:0000259" key="6">
    <source>
        <dbReference type="Pfam" id="PF12698"/>
    </source>
</evidence>
<keyword evidence="2 5" id="KW-0812">Transmembrane</keyword>
<feature type="domain" description="ABC-2 type transporter transmembrane" evidence="6">
    <location>
        <begin position="21"/>
        <end position="349"/>
    </location>
</feature>
<sequence>MRAILHSRLLHWKHQIIPLLFWLLLPIIAIIGFTQLMNGLQKDSQIPVGIVLEEKTELALNLADKLDQSPLIRLDILEEEQALRQLEKHELDSVFIIREGYQDQIKKGSRNGLVKSYQSDLSFAYTPVSEMVASYVQEETSRMKTAFTVQQLSKQYELENTWTMEEISEKSKDIERDQNLLRTTFTFENDNEEQTNNSLPSWNKWGLWAIFALLSTLFLFDWVIKEKRQSMQTRFPFIRFSFTSYCLWNTLLYGGLFFISDIITLLVFHFLLDQPISLSKLGSMMSFRLMLVTGTFLLAANMRNRTTYYGIAFIITLLTAIISGAIIPADGIVNQFPIMKWLNPLAPFLNNELNNFWLYAFLLLIMIWYIRKEKSYASYR</sequence>
<evidence type="ECO:0000313" key="8">
    <source>
        <dbReference type="Proteomes" id="UP000675284"/>
    </source>
</evidence>
<dbReference type="GO" id="GO:0140359">
    <property type="term" value="F:ABC-type transporter activity"/>
    <property type="evidence" value="ECO:0007669"/>
    <property type="project" value="InterPro"/>
</dbReference>
<comment type="caution">
    <text evidence="7">The sequence shown here is derived from an EMBL/GenBank/DDBJ whole genome shotgun (WGS) entry which is preliminary data.</text>
</comment>
<reference evidence="7" key="1">
    <citation type="submission" date="2021-04" db="EMBL/GenBank/DDBJ databases">
        <title>Isolation and polyphasic classification of algal microorganism.</title>
        <authorList>
            <person name="Wang S."/>
        </authorList>
    </citation>
    <scope>NUCLEOTIDE SEQUENCE</scope>
    <source>
        <strain evidence="7">720a</strain>
    </source>
</reference>
<feature type="transmembrane region" description="Helical" evidence="5">
    <location>
        <begin position="353"/>
        <end position="370"/>
    </location>
</feature>
<feature type="transmembrane region" description="Helical" evidence="5">
    <location>
        <begin position="205"/>
        <end position="224"/>
    </location>
</feature>
<evidence type="ECO:0000256" key="2">
    <source>
        <dbReference type="ARBA" id="ARBA00022692"/>
    </source>
</evidence>
<comment type="subcellular location">
    <subcellularLocation>
        <location evidence="1">Membrane</location>
        <topology evidence="1">Multi-pass membrane protein</topology>
    </subcellularLocation>
</comment>
<evidence type="ECO:0000313" key="7">
    <source>
        <dbReference type="EMBL" id="MBR7797991.1"/>
    </source>
</evidence>
<dbReference type="InterPro" id="IPR013525">
    <property type="entry name" value="ABC2_TM"/>
</dbReference>
<accession>A0A941DYF9</accession>
<dbReference type="Proteomes" id="UP000675284">
    <property type="component" value="Unassembled WGS sequence"/>
</dbReference>
<gene>
    <name evidence="7" type="ORF">KCX74_18355</name>
</gene>
<evidence type="ECO:0000256" key="1">
    <source>
        <dbReference type="ARBA" id="ARBA00004141"/>
    </source>
</evidence>
<evidence type="ECO:0000256" key="4">
    <source>
        <dbReference type="ARBA" id="ARBA00023136"/>
    </source>
</evidence>
<evidence type="ECO:0000256" key="5">
    <source>
        <dbReference type="SAM" id="Phobius"/>
    </source>
</evidence>
<dbReference type="EMBL" id="JAGSOT010000080">
    <property type="protein sequence ID" value="MBR7797991.1"/>
    <property type="molecule type" value="Genomic_DNA"/>
</dbReference>
<protein>
    <submittedName>
        <fullName evidence="7">ABC transporter permease</fullName>
    </submittedName>
</protein>
<dbReference type="GO" id="GO:0016020">
    <property type="term" value="C:membrane"/>
    <property type="evidence" value="ECO:0007669"/>
    <property type="project" value="UniProtKB-SubCell"/>
</dbReference>
<keyword evidence="8" id="KW-1185">Reference proteome</keyword>
<dbReference type="Pfam" id="PF12698">
    <property type="entry name" value="ABC2_membrane_3"/>
    <property type="match status" value="1"/>
</dbReference>
<organism evidence="7 8">
    <name type="scientific">Virgibacillus salarius</name>
    <dbReference type="NCBI Taxonomy" id="447199"/>
    <lineage>
        <taxon>Bacteria</taxon>
        <taxon>Bacillati</taxon>
        <taxon>Bacillota</taxon>
        <taxon>Bacilli</taxon>
        <taxon>Bacillales</taxon>
        <taxon>Bacillaceae</taxon>
        <taxon>Virgibacillus</taxon>
    </lineage>
</organism>
<feature type="transmembrane region" description="Helical" evidence="5">
    <location>
        <begin position="245"/>
        <end position="272"/>
    </location>
</feature>
<keyword evidence="3 5" id="KW-1133">Transmembrane helix</keyword>
<dbReference type="RefSeq" id="WP_026681402.1">
    <property type="nucleotide sequence ID" value="NZ_BAAACY010000098.1"/>
</dbReference>
<proteinExistence type="predicted"/>